<gene>
    <name evidence="1" type="ORF">SPV1_00797</name>
</gene>
<evidence type="ECO:0000313" key="2">
    <source>
        <dbReference type="Proteomes" id="UP000005297"/>
    </source>
</evidence>
<organism evidence="1 2">
    <name type="scientific">Mariprofundus ferrooxydans PV-1</name>
    <dbReference type="NCBI Taxonomy" id="314345"/>
    <lineage>
        <taxon>Bacteria</taxon>
        <taxon>Pseudomonadati</taxon>
        <taxon>Pseudomonadota</taxon>
        <taxon>Candidatius Mariprofundia</taxon>
        <taxon>Mariprofundales</taxon>
        <taxon>Mariprofundaceae</taxon>
        <taxon>Mariprofundus</taxon>
    </lineage>
</organism>
<dbReference type="PANTHER" id="PTHR42637">
    <property type="entry name" value="TRNA-(MS[2]IO[6]A)-HYDROXYLASE"/>
    <property type="match status" value="1"/>
</dbReference>
<accession>Q0EXS9</accession>
<dbReference type="AlphaFoldDB" id="Q0EXS9"/>
<dbReference type="PIRSF" id="PIRSF020736">
    <property type="entry name" value="MiaE"/>
    <property type="match status" value="1"/>
</dbReference>
<evidence type="ECO:0008006" key="3">
    <source>
        <dbReference type="Google" id="ProtNLM"/>
    </source>
</evidence>
<dbReference type="Gene3D" id="1.20.1260.10">
    <property type="match status" value="1"/>
</dbReference>
<protein>
    <recommendedName>
        <fullName evidence="3">tRNA-(Ms[2]io[6]A)-hydroxylase</fullName>
    </recommendedName>
</protein>
<dbReference type="PANTHER" id="PTHR42637:SF1">
    <property type="entry name" value="TRNA 2-(METHYLSULFANYL)-N(6)-ISOPENTENYLADENOSINE(37) HYDROXYLASE"/>
    <property type="match status" value="1"/>
</dbReference>
<dbReference type="Pfam" id="PF06175">
    <property type="entry name" value="MiaE"/>
    <property type="match status" value="1"/>
</dbReference>
<sequence length="194" mass="22593">MAKKSVDLLYATPAAWAESAMADFGHFLADHANCERKASSTAMSMVVRFHDRHEILPQLIDLSIEELDHFRECYRLMRQRDIPLISDTPDPYIKSLLKLQRHGRDEHFLDQLLIFSLVESRGAERFRLISEACHESELKQFYKGLWAAEAKHGHLFADMALRYFDENSVYDRFAEMAEAEAEIVRKLPWRAALH</sequence>
<dbReference type="HOGENOM" id="CLU_056571_1_0_0"/>
<dbReference type="RefSeq" id="WP_009850460.1">
    <property type="nucleotide sequence ID" value="NZ_DS022295.1"/>
</dbReference>
<dbReference type="SUPFAM" id="SSF47240">
    <property type="entry name" value="Ferritin-like"/>
    <property type="match status" value="1"/>
</dbReference>
<reference evidence="1 2" key="1">
    <citation type="submission" date="2006-09" db="EMBL/GenBank/DDBJ databases">
        <authorList>
            <person name="Emerson D."/>
            <person name="Ferriera S."/>
            <person name="Johnson J."/>
            <person name="Kravitz S."/>
            <person name="Halpern A."/>
            <person name="Remington K."/>
            <person name="Beeson K."/>
            <person name="Tran B."/>
            <person name="Rogers Y.-H."/>
            <person name="Friedman R."/>
            <person name="Venter J.C."/>
        </authorList>
    </citation>
    <scope>NUCLEOTIDE SEQUENCE [LARGE SCALE GENOMIC DNA]</scope>
    <source>
        <strain evidence="1 2">PV-1</strain>
    </source>
</reference>
<dbReference type="eggNOG" id="COG4445">
    <property type="taxonomic scope" value="Bacteria"/>
</dbReference>
<keyword evidence="2" id="KW-1185">Reference proteome</keyword>
<dbReference type="EMBL" id="AATS01000012">
    <property type="protein sequence ID" value="EAU54123.1"/>
    <property type="molecule type" value="Genomic_DNA"/>
</dbReference>
<dbReference type="InterPro" id="IPR009078">
    <property type="entry name" value="Ferritin-like_SF"/>
</dbReference>
<dbReference type="InterPro" id="IPR012347">
    <property type="entry name" value="Ferritin-like"/>
</dbReference>
<dbReference type="Proteomes" id="UP000005297">
    <property type="component" value="Unassembled WGS sequence"/>
</dbReference>
<name>Q0EXS9_9PROT</name>
<dbReference type="GO" id="GO:0006400">
    <property type="term" value="P:tRNA modification"/>
    <property type="evidence" value="ECO:0007669"/>
    <property type="project" value="InterPro"/>
</dbReference>
<dbReference type="STRING" id="314344.AL013_00900"/>
<dbReference type="OrthoDB" id="9802518at2"/>
<dbReference type="InParanoid" id="Q0EXS9"/>
<comment type="caution">
    <text evidence="1">The sequence shown here is derived from an EMBL/GenBank/DDBJ whole genome shotgun (WGS) entry which is preliminary data.</text>
</comment>
<dbReference type="GO" id="GO:0045301">
    <property type="term" value="F:tRNA 2-(methylsulfanyl)-N(6)-isopentenyladenosine(37) hydroxylase activity"/>
    <property type="evidence" value="ECO:0007669"/>
    <property type="project" value="InterPro"/>
</dbReference>
<dbReference type="InterPro" id="IPR010386">
    <property type="entry name" value="tRNA-Hydrxlase_MiaE"/>
</dbReference>
<evidence type="ECO:0000313" key="1">
    <source>
        <dbReference type="EMBL" id="EAU54123.1"/>
    </source>
</evidence>
<dbReference type="CDD" id="cd07910">
    <property type="entry name" value="MiaE"/>
    <property type="match status" value="1"/>
</dbReference>
<proteinExistence type="predicted"/>